<keyword evidence="3" id="KW-1185">Reference proteome</keyword>
<accession>A0A926DHM7</accession>
<evidence type="ECO:0000313" key="2">
    <source>
        <dbReference type="EMBL" id="MBC8537972.1"/>
    </source>
</evidence>
<feature type="transmembrane region" description="Helical" evidence="1">
    <location>
        <begin position="12"/>
        <end position="29"/>
    </location>
</feature>
<keyword evidence="1" id="KW-1133">Transmembrane helix</keyword>
<dbReference type="RefSeq" id="WP_249279782.1">
    <property type="nucleotide sequence ID" value="NZ_JACRSS010000001.1"/>
</dbReference>
<dbReference type="AlphaFoldDB" id="A0A926DHM7"/>
<dbReference type="NCBIfam" id="TIGR01906">
    <property type="entry name" value="integ_TIGR01906"/>
    <property type="match status" value="1"/>
</dbReference>
<name>A0A926DHM7_9FIRM</name>
<feature type="transmembrane region" description="Helical" evidence="1">
    <location>
        <begin position="139"/>
        <end position="159"/>
    </location>
</feature>
<protein>
    <submittedName>
        <fullName evidence="2">TIGR01906 family membrane protein</fullName>
    </submittedName>
</protein>
<proteinExistence type="predicted"/>
<dbReference type="Pfam" id="PF07314">
    <property type="entry name" value="Lit"/>
    <property type="match status" value="1"/>
</dbReference>
<evidence type="ECO:0000256" key="1">
    <source>
        <dbReference type="SAM" id="Phobius"/>
    </source>
</evidence>
<reference evidence="2" key="1">
    <citation type="submission" date="2020-08" db="EMBL/GenBank/DDBJ databases">
        <title>Genome public.</title>
        <authorList>
            <person name="Liu C."/>
            <person name="Sun Q."/>
        </authorList>
    </citation>
    <scope>NUCLEOTIDE SEQUENCE</scope>
    <source>
        <strain evidence="2">NSJ-63</strain>
    </source>
</reference>
<feature type="transmembrane region" description="Helical" evidence="1">
    <location>
        <begin position="103"/>
        <end position="127"/>
    </location>
</feature>
<keyword evidence="1" id="KW-0812">Transmembrane</keyword>
<keyword evidence="1" id="KW-0472">Membrane</keyword>
<dbReference type="InterPro" id="IPR010178">
    <property type="entry name" value="Lit"/>
</dbReference>
<feature type="transmembrane region" description="Helical" evidence="1">
    <location>
        <begin position="199"/>
        <end position="221"/>
    </location>
</feature>
<evidence type="ECO:0000313" key="3">
    <source>
        <dbReference type="Proteomes" id="UP000617951"/>
    </source>
</evidence>
<dbReference type="Proteomes" id="UP000617951">
    <property type="component" value="Unassembled WGS sequence"/>
</dbReference>
<gene>
    <name evidence="2" type="ORF">H8693_03350</name>
</gene>
<comment type="caution">
    <text evidence="2">The sequence shown here is derived from an EMBL/GenBank/DDBJ whole genome shotgun (WGS) entry which is preliminary data.</text>
</comment>
<organism evidence="2 3">
    <name type="scientific">Guopingia tenuis</name>
    <dbReference type="NCBI Taxonomy" id="2763656"/>
    <lineage>
        <taxon>Bacteria</taxon>
        <taxon>Bacillati</taxon>
        <taxon>Bacillota</taxon>
        <taxon>Clostridia</taxon>
        <taxon>Christensenellales</taxon>
        <taxon>Christensenellaceae</taxon>
        <taxon>Guopingia</taxon>
    </lineage>
</organism>
<dbReference type="EMBL" id="JACRSS010000001">
    <property type="protein sequence ID" value="MBC8537972.1"/>
    <property type="molecule type" value="Genomic_DNA"/>
</dbReference>
<sequence length="234" mass="26343">MKKAAFIKGGAVAAGLLVILGIVIQWIGILCFDKGFYAREYAKLGTAASIGMSQEDLDAATQALLDYTRGAREDLSVTAEIRGERREVFNERETLHMADVRNLYLGAMTFGWIALAAGLVYFVWAIFFSRERQAALMGYIHANWAFLLLFGLLALFAALDFNTFWTNFHRVFFTNDLWLLDPRTDILIQMVPGQFFFDLVMRIAFACVGTLALLLLGAWLARRHERRKGKGNAV</sequence>